<reference evidence="2 3" key="1">
    <citation type="submission" date="2019-10" db="EMBL/GenBank/DDBJ databases">
        <authorList>
            <person name="Palmer J.M."/>
        </authorList>
    </citation>
    <scope>NUCLEOTIDE SEQUENCE [LARGE SCALE GENOMIC DNA]</scope>
    <source>
        <strain evidence="2 3">TWF506</strain>
    </source>
</reference>
<comment type="caution">
    <text evidence="2">The sequence shown here is derived from an EMBL/GenBank/DDBJ whole genome shotgun (WGS) entry which is preliminary data.</text>
</comment>
<name>A0AAN8P957_9PEZI</name>
<organism evidence="2 3">
    <name type="scientific">Arthrobotrys conoides</name>
    <dbReference type="NCBI Taxonomy" id="74498"/>
    <lineage>
        <taxon>Eukaryota</taxon>
        <taxon>Fungi</taxon>
        <taxon>Dikarya</taxon>
        <taxon>Ascomycota</taxon>
        <taxon>Pezizomycotina</taxon>
        <taxon>Orbiliomycetes</taxon>
        <taxon>Orbiliales</taxon>
        <taxon>Orbiliaceae</taxon>
        <taxon>Arthrobotrys</taxon>
    </lineage>
</organism>
<keyword evidence="3" id="KW-1185">Reference proteome</keyword>
<proteinExistence type="predicted"/>
<gene>
    <name evidence="2" type="ORF">TWF506_001079</name>
</gene>
<accession>A0AAN8P957</accession>
<feature type="region of interest" description="Disordered" evidence="1">
    <location>
        <begin position="199"/>
        <end position="283"/>
    </location>
</feature>
<dbReference type="Proteomes" id="UP001307849">
    <property type="component" value="Unassembled WGS sequence"/>
</dbReference>
<protein>
    <submittedName>
        <fullName evidence="2">Uncharacterized protein</fullName>
    </submittedName>
</protein>
<evidence type="ECO:0000256" key="1">
    <source>
        <dbReference type="SAM" id="MobiDB-lite"/>
    </source>
</evidence>
<feature type="compositionally biased region" description="Basic and acidic residues" evidence="1">
    <location>
        <begin position="199"/>
        <end position="210"/>
    </location>
</feature>
<dbReference type="AlphaFoldDB" id="A0AAN8P957"/>
<dbReference type="EMBL" id="JAVHJM010000001">
    <property type="protein sequence ID" value="KAK6520836.1"/>
    <property type="molecule type" value="Genomic_DNA"/>
</dbReference>
<sequence length="283" mass="31696">MLPTLQKVGRACFPLIHKDKKLAVKSNGKKYDAAIKVDNTPVASGGPLRKYKLTNLNDEFVEVFSPLQANCGLLSFNVWSNIPDERFDAVYEVKTVDRSWQQAPLEEKEFFACWPVASAPVDPTQIQALKLVADITTHPHLFGRGDIPGLECHQVWLYLTYYGFNYNIKKSDSESNNSGNEACDNKSEFELFEEPLDDLKNEGSESDSSRTDQVLTPQEPGGDNRSQLGEDVDPYADTPLLDQLDDQDDIGVTDLKNPSIIEEDLEDAAKYTPLLEKAASYER</sequence>
<evidence type="ECO:0000313" key="2">
    <source>
        <dbReference type="EMBL" id="KAK6520836.1"/>
    </source>
</evidence>
<evidence type="ECO:0000313" key="3">
    <source>
        <dbReference type="Proteomes" id="UP001307849"/>
    </source>
</evidence>